<sequence>MPSYQAISRSRMSQSPAVLEEPWPKFGPSVTRSHGKQKQQTDCPTQEGTVTPRWLRAAKRLHCSTG</sequence>
<protein>
    <submittedName>
        <fullName evidence="2">Uncharacterized protein</fullName>
    </submittedName>
</protein>
<proteinExistence type="predicted"/>
<name>A0ABV0Z5D5_9TELE</name>
<evidence type="ECO:0000313" key="3">
    <source>
        <dbReference type="Proteomes" id="UP001469553"/>
    </source>
</evidence>
<dbReference type="EMBL" id="JAHRIP010052337">
    <property type="protein sequence ID" value="MEQ2301409.1"/>
    <property type="molecule type" value="Genomic_DNA"/>
</dbReference>
<feature type="compositionally biased region" description="Polar residues" evidence="1">
    <location>
        <begin position="38"/>
        <end position="49"/>
    </location>
</feature>
<reference evidence="2 3" key="1">
    <citation type="submission" date="2021-06" db="EMBL/GenBank/DDBJ databases">
        <authorList>
            <person name="Palmer J.M."/>
        </authorList>
    </citation>
    <scope>NUCLEOTIDE SEQUENCE [LARGE SCALE GENOMIC DNA]</scope>
    <source>
        <strain evidence="2 3">AS_MEX2019</strain>
        <tissue evidence="2">Muscle</tissue>
    </source>
</reference>
<organism evidence="2 3">
    <name type="scientific">Ameca splendens</name>
    <dbReference type="NCBI Taxonomy" id="208324"/>
    <lineage>
        <taxon>Eukaryota</taxon>
        <taxon>Metazoa</taxon>
        <taxon>Chordata</taxon>
        <taxon>Craniata</taxon>
        <taxon>Vertebrata</taxon>
        <taxon>Euteleostomi</taxon>
        <taxon>Actinopterygii</taxon>
        <taxon>Neopterygii</taxon>
        <taxon>Teleostei</taxon>
        <taxon>Neoteleostei</taxon>
        <taxon>Acanthomorphata</taxon>
        <taxon>Ovalentaria</taxon>
        <taxon>Atherinomorphae</taxon>
        <taxon>Cyprinodontiformes</taxon>
        <taxon>Goodeidae</taxon>
        <taxon>Ameca</taxon>
    </lineage>
</organism>
<feature type="region of interest" description="Disordered" evidence="1">
    <location>
        <begin position="1"/>
        <end position="54"/>
    </location>
</feature>
<accession>A0ABV0Z5D5</accession>
<keyword evidence="3" id="KW-1185">Reference proteome</keyword>
<feature type="compositionally biased region" description="Polar residues" evidence="1">
    <location>
        <begin position="1"/>
        <end position="16"/>
    </location>
</feature>
<evidence type="ECO:0000313" key="2">
    <source>
        <dbReference type="EMBL" id="MEQ2301409.1"/>
    </source>
</evidence>
<gene>
    <name evidence="2" type="ORF">AMECASPLE_035529</name>
</gene>
<evidence type="ECO:0000256" key="1">
    <source>
        <dbReference type="SAM" id="MobiDB-lite"/>
    </source>
</evidence>
<comment type="caution">
    <text evidence="2">The sequence shown here is derived from an EMBL/GenBank/DDBJ whole genome shotgun (WGS) entry which is preliminary data.</text>
</comment>
<dbReference type="Proteomes" id="UP001469553">
    <property type="component" value="Unassembled WGS sequence"/>
</dbReference>